<dbReference type="SUPFAM" id="SSF53474">
    <property type="entry name" value="alpha/beta-Hydrolases"/>
    <property type="match status" value="1"/>
</dbReference>
<feature type="domain" description="Serine aminopeptidase S33" evidence="2">
    <location>
        <begin position="89"/>
        <end position="307"/>
    </location>
</feature>
<name>A0A1I2MI04_9ACTN</name>
<dbReference type="InterPro" id="IPR053145">
    <property type="entry name" value="AB_hydrolase_Est10"/>
</dbReference>
<dbReference type="STRING" id="35752.SAMN05421541_12839"/>
<reference evidence="3 4" key="1">
    <citation type="submission" date="2016-10" db="EMBL/GenBank/DDBJ databases">
        <authorList>
            <person name="de Groot N.N."/>
        </authorList>
    </citation>
    <scope>NUCLEOTIDE SEQUENCE [LARGE SCALE GENOMIC DNA]</scope>
    <source>
        <strain evidence="3 4">DSM 43019</strain>
    </source>
</reference>
<dbReference type="Gene3D" id="3.40.50.1820">
    <property type="entry name" value="alpha/beta hydrolase"/>
    <property type="match status" value="1"/>
</dbReference>
<sequence length="345" mass="35767">MKPLSRVLPAAVLAVAVAVPTQATAAARIVPAADHEVTFAVDGTTTHGTLHLPAHRPGHRLPAALLLPGSGPTDRDGNQPPALTPNTLAGLAAALGSDGVATLRFDKYGTGRTGLGAYTGRPEDLDHPAFVRQADAAYRLLSSRPQIDSHAVRLIGHSEGAMTALVVATTARPRPAGIAMLQPQAMRLLDVIARQLHDQLTGAAAAGQLTEEQKQAAILAVDRAVADFRAHRPVDTATLLPPIAALFQALEGVNRRFVASDDSVDPARVARRLPAGMPVLLTCGTADPQVPCDTTDALTTALRRAHTRGPGRVVLPGVGHSLDTSAAPGVLAPSVLAALRDLLRP</sequence>
<dbReference type="GO" id="GO:0052689">
    <property type="term" value="F:carboxylic ester hydrolase activity"/>
    <property type="evidence" value="ECO:0007669"/>
    <property type="project" value="TreeGrafter"/>
</dbReference>
<dbReference type="RefSeq" id="WP_093621909.1">
    <property type="nucleotide sequence ID" value="NZ_BOMT01000023.1"/>
</dbReference>
<gene>
    <name evidence="3" type="ORF">SAMN05421541_12839</name>
</gene>
<dbReference type="AlphaFoldDB" id="A0A1I2MI04"/>
<evidence type="ECO:0000313" key="3">
    <source>
        <dbReference type="EMBL" id="SFF89157.1"/>
    </source>
</evidence>
<dbReference type="InterPro" id="IPR029058">
    <property type="entry name" value="AB_hydrolase_fold"/>
</dbReference>
<accession>A0A1I2MI04</accession>
<dbReference type="Pfam" id="PF12146">
    <property type="entry name" value="Hydrolase_4"/>
    <property type="match status" value="1"/>
</dbReference>
<feature type="chain" id="PRO_5011721811" description="Serine aminopeptidase S33 domain-containing protein" evidence="1">
    <location>
        <begin position="26"/>
        <end position="345"/>
    </location>
</feature>
<evidence type="ECO:0000259" key="2">
    <source>
        <dbReference type="Pfam" id="PF12146"/>
    </source>
</evidence>
<keyword evidence="1" id="KW-0732">Signal</keyword>
<dbReference type="EMBL" id="FONV01000028">
    <property type="protein sequence ID" value="SFF89157.1"/>
    <property type="molecule type" value="Genomic_DNA"/>
</dbReference>
<keyword evidence="4" id="KW-1185">Reference proteome</keyword>
<proteinExistence type="predicted"/>
<protein>
    <recommendedName>
        <fullName evidence="2">Serine aminopeptidase S33 domain-containing protein</fullName>
    </recommendedName>
</protein>
<organism evidence="3 4">
    <name type="scientific">Actinoplanes philippinensis</name>
    <dbReference type="NCBI Taxonomy" id="35752"/>
    <lineage>
        <taxon>Bacteria</taxon>
        <taxon>Bacillati</taxon>
        <taxon>Actinomycetota</taxon>
        <taxon>Actinomycetes</taxon>
        <taxon>Micromonosporales</taxon>
        <taxon>Micromonosporaceae</taxon>
        <taxon>Actinoplanes</taxon>
    </lineage>
</organism>
<dbReference type="PANTHER" id="PTHR43265">
    <property type="entry name" value="ESTERASE ESTD"/>
    <property type="match status" value="1"/>
</dbReference>
<dbReference type="Proteomes" id="UP000199645">
    <property type="component" value="Unassembled WGS sequence"/>
</dbReference>
<dbReference type="InterPro" id="IPR022742">
    <property type="entry name" value="Hydrolase_4"/>
</dbReference>
<evidence type="ECO:0000256" key="1">
    <source>
        <dbReference type="SAM" id="SignalP"/>
    </source>
</evidence>
<evidence type="ECO:0000313" key="4">
    <source>
        <dbReference type="Proteomes" id="UP000199645"/>
    </source>
</evidence>
<dbReference type="OrthoDB" id="5902829at2"/>
<dbReference type="PANTHER" id="PTHR43265:SF1">
    <property type="entry name" value="ESTERASE ESTD"/>
    <property type="match status" value="1"/>
</dbReference>
<feature type="signal peptide" evidence="1">
    <location>
        <begin position="1"/>
        <end position="25"/>
    </location>
</feature>